<feature type="transmembrane region" description="Helical" evidence="7">
    <location>
        <begin position="92"/>
        <end position="112"/>
    </location>
</feature>
<evidence type="ECO:0000259" key="9">
    <source>
        <dbReference type="Pfam" id="PF22570"/>
    </source>
</evidence>
<evidence type="ECO:0000313" key="11">
    <source>
        <dbReference type="Proteomes" id="UP000309788"/>
    </source>
</evidence>
<reference evidence="10 11" key="1">
    <citation type="submission" date="2019-05" db="EMBL/GenBank/DDBJ databases">
        <authorList>
            <person name="Qu J.-H."/>
        </authorList>
    </citation>
    <scope>NUCLEOTIDE SEQUENCE [LARGE SCALE GENOMIC DNA]</scope>
    <source>
        <strain evidence="10 11">Z12</strain>
    </source>
</reference>
<dbReference type="InterPro" id="IPR052027">
    <property type="entry name" value="PspC"/>
</dbReference>
<feature type="region of interest" description="Disordered" evidence="6">
    <location>
        <begin position="148"/>
        <end position="207"/>
    </location>
</feature>
<dbReference type="PANTHER" id="PTHR33885">
    <property type="entry name" value="PHAGE SHOCK PROTEIN C"/>
    <property type="match status" value="1"/>
</dbReference>
<name>A0A5R9KEF2_9BACT</name>
<dbReference type="EMBL" id="VCEI01000021">
    <property type="protein sequence ID" value="TLU94447.1"/>
    <property type="molecule type" value="Genomic_DNA"/>
</dbReference>
<keyword evidence="5 7" id="KW-0472">Membrane</keyword>
<feature type="transmembrane region" description="Helical" evidence="7">
    <location>
        <begin position="48"/>
        <end position="71"/>
    </location>
</feature>
<feature type="compositionally biased region" description="Low complexity" evidence="6">
    <location>
        <begin position="175"/>
        <end position="185"/>
    </location>
</feature>
<dbReference type="Pfam" id="PF22570">
    <property type="entry name" value="LiaF-TM"/>
    <property type="match status" value="1"/>
</dbReference>
<dbReference type="OrthoDB" id="5772680at2"/>
<dbReference type="Pfam" id="PF04024">
    <property type="entry name" value="PspC"/>
    <property type="match status" value="1"/>
</dbReference>
<keyword evidence="4 7" id="KW-1133">Transmembrane helix</keyword>
<comment type="subcellular location">
    <subcellularLocation>
        <location evidence="1">Cell membrane</location>
        <topology evidence="1">Single-pass membrane protein</topology>
    </subcellularLocation>
</comment>
<dbReference type="PANTHER" id="PTHR33885:SF3">
    <property type="entry name" value="PHAGE SHOCK PROTEIN C"/>
    <property type="match status" value="1"/>
</dbReference>
<evidence type="ECO:0000256" key="3">
    <source>
        <dbReference type="ARBA" id="ARBA00022692"/>
    </source>
</evidence>
<accession>A0A5R9KEF2</accession>
<dbReference type="GO" id="GO:0005886">
    <property type="term" value="C:plasma membrane"/>
    <property type="evidence" value="ECO:0007669"/>
    <property type="project" value="UniProtKB-SubCell"/>
</dbReference>
<evidence type="ECO:0000256" key="5">
    <source>
        <dbReference type="ARBA" id="ARBA00023136"/>
    </source>
</evidence>
<feature type="domain" description="LiaF transmembrane" evidence="9">
    <location>
        <begin position="98"/>
        <end position="143"/>
    </location>
</feature>
<evidence type="ECO:0000313" key="10">
    <source>
        <dbReference type="EMBL" id="TLU94447.1"/>
    </source>
</evidence>
<evidence type="ECO:0000259" key="8">
    <source>
        <dbReference type="Pfam" id="PF04024"/>
    </source>
</evidence>
<dbReference type="RefSeq" id="WP_138281075.1">
    <property type="nucleotide sequence ID" value="NZ_BMGE01000002.1"/>
</dbReference>
<organism evidence="10 11">
    <name type="scientific">Dyadobacter sediminis</name>
    <dbReference type="NCBI Taxonomy" id="1493691"/>
    <lineage>
        <taxon>Bacteria</taxon>
        <taxon>Pseudomonadati</taxon>
        <taxon>Bacteroidota</taxon>
        <taxon>Cytophagia</taxon>
        <taxon>Cytophagales</taxon>
        <taxon>Spirosomataceae</taxon>
        <taxon>Dyadobacter</taxon>
    </lineage>
</organism>
<feature type="domain" description="Phage shock protein PspC N-terminal" evidence="8">
    <location>
        <begin position="3"/>
        <end position="64"/>
    </location>
</feature>
<protein>
    <submittedName>
        <fullName evidence="10">PspC domain-containing protein</fullName>
    </submittedName>
</protein>
<gene>
    <name evidence="10" type="ORF">FEM55_09415</name>
</gene>
<feature type="compositionally biased region" description="Basic and acidic residues" evidence="6">
    <location>
        <begin position="186"/>
        <end position="196"/>
    </location>
</feature>
<feature type="compositionally biased region" description="Pro residues" evidence="6">
    <location>
        <begin position="155"/>
        <end position="174"/>
    </location>
</feature>
<proteinExistence type="predicted"/>
<sequence length="207" mass="23295">MEKKLHRIPDQAVFGGVASGIAQYLQIDVVIVRILFVVMLLLPIPPSFGWTGIIYIILWAVLPTGPAADVYTTNFESNASRTSDPVWDKKRSDQTVMILGGVLIFFGAVMLVDDFPIWYQFKQYFWPLILIAIGAFLILRQRDKDQESNTTVYPTTPPPVDPVTPDPEPQPYTPFSPASTTSASHFPEDPQNKKRDDDEDDQIIKVN</sequence>
<dbReference type="AlphaFoldDB" id="A0A5R9KEF2"/>
<evidence type="ECO:0000256" key="4">
    <source>
        <dbReference type="ARBA" id="ARBA00022989"/>
    </source>
</evidence>
<keyword evidence="3 7" id="KW-0812">Transmembrane</keyword>
<comment type="caution">
    <text evidence="10">The sequence shown here is derived from an EMBL/GenBank/DDBJ whole genome shotgun (WGS) entry which is preliminary data.</text>
</comment>
<dbReference type="InterPro" id="IPR054331">
    <property type="entry name" value="LiaF_TM"/>
</dbReference>
<evidence type="ECO:0000256" key="6">
    <source>
        <dbReference type="SAM" id="MobiDB-lite"/>
    </source>
</evidence>
<evidence type="ECO:0000256" key="2">
    <source>
        <dbReference type="ARBA" id="ARBA00022475"/>
    </source>
</evidence>
<feature type="transmembrane region" description="Helical" evidence="7">
    <location>
        <begin position="124"/>
        <end position="139"/>
    </location>
</feature>
<keyword evidence="11" id="KW-1185">Reference proteome</keyword>
<evidence type="ECO:0000256" key="7">
    <source>
        <dbReference type="SAM" id="Phobius"/>
    </source>
</evidence>
<evidence type="ECO:0000256" key="1">
    <source>
        <dbReference type="ARBA" id="ARBA00004162"/>
    </source>
</evidence>
<feature type="transmembrane region" description="Helical" evidence="7">
    <location>
        <begin position="12"/>
        <end position="42"/>
    </location>
</feature>
<dbReference type="Proteomes" id="UP000309788">
    <property type="component" value="Unassembled WGS sequence"/>
</dbReference>
<dbReference type="InterPro" id="IPR007168">
    <property type="entry name" value="Phageshock_PspC_N"/>
</dbReference>
<keyword evidence="2" id="KW-1003">Cell membrane</keyword>